<feature type="non-terminal residue" evidence="3">
    <location>
        <position position="87"/>
    </location>
</feature>
<keyword evidence="4" id="KW-1185">Reference proteome</keyword>
<evidence type="ECO:0000313" key="4">
    <source>
        <dbReference type="Proteomes" id="UP000007800"/>
    </source>
</evidence>
<dbReference type="EMBL" id="GG676007">
    <property type="protein sequence ID" value="EER12629.1"/>
    <property type="molecule type" value="Genomic_DNA"/>
</dbReference>
<evidence type="ECO:0000256" key="2">
    <source>
        <dbReference type="SAM" id="SignalP"/>
    </source>
</evidence>
<dbReference type="AlphaFoldDB" id="C5KSB5"/>
<dbReference type="InParanoid" id="C5KSB5"/>
<reference evidence="3 4" key="1">
    <citation type="submission" date="2008-07" db="EMBL/GenBank/DDBJ databases">
        <authorList>
            <person name="El-Sayed N."/>
            <person name="Caler E."/>
            <person name="Inman J."/>
            <person name="Amedeo P."/>
            <person name="Hass B."/>
            <person name="Wortman J."/>
        </authorList>
    </citation>
    <scope>NUCLEOTIDE SEQUENCE [LARGE SCALE GENOMIC DNA]</scope>
    <source>
        <strain evidence="4">ATCC 50983 / TXsc</strain>
    </source>
</reference>
<feature type="coiled-coil region" evidence="1">
    <location>
        <begin position="54"/>
        <end position="81"/>
    </location>
</feature>
<protein>
    <submittedName>
        <fullName evidence="3">Uncharacterized protein</fullName>
    </submittedName>
</protein>
<accession>C5KSB5</accession>
<feature type="signal peptide" evidence="2">
    <location>
        <begin position="1"/>
        <end position="21"/>
    </location>
</feature>
<evidence type="ECO:0000313" key="3">
    <source>
        <dbReference type="EMBL" id="EER12629.1"/>
    </source>
</evidence>
<name>C5KSB5_PERM5</name>
<dbReference type="RefSeq" id="XP_002780834.1">
    <property type="nucleotide sequence ID" value="XM_002780788.1"/>
</dbReference>
<keyword evidence="2" id="KW-0732">Signal</keyword>
<feature type="chain" id="PRO_5002954298" evidence="2">
    <location>
        <begin position="22"/>
        <end position="87"/>
    </location>
</feature>
<dbReference type="OrthoDB" id="446291at2759"/>
<proteinExistence type="predicted"/>
<keyword evidence="1" id="KW-0175">Coiled coil</keyword>
<sequence>MSWLMLAAAIVSLLITQTVVMREYTLLNESLAAANRELSAFLAGRGFQSDGEDLQALRGAVEDQHNTNAQLERELEQVRGMLEDETE</sequence>
<organism evidence="4">
    <name type="scientific">Perkinsus marinus (strain ATCC 50983 / TXsc)</name>
    <dbReference type="NCBI Taxonomy" id="423536"/>
    <lineage>
        <taxon>Eukaryota</taxon>
        <taxon>Sar</taxon>
        <taxon>Alveolata</taxon>
        <taxon>Perkinsozoa</taxon>
        <taxon>Perkinsea</taxon>
        <taxon>Perkinsida</taxon>
        <taxon>Perkinsidae</taxon>
        <taxon>Perkinsus</taxon>
    </lineage>
</organism>
<gene>
    <name evidence="3" type="ORF">Pmar_PMAR011368</name>
</gene>
<evidence type="ECO:0000256" key="1">
    <source>
        <dbReference type="SAM" id="Coils"/>
    </source>
</evidence>
<dbReference type="Proteomes" id="UP000007800">
    <property type="component" value="Unassembled WGS sequence"/>
</dbReference>
<dbReference type="GeneID" id="9058492"/>